<reference evidence="3 4" key="1">
    <citation type="submission" date="2016-12" db="EMBL/GenBank/DDBJ databases">
        <title>Genome sequencing of Methylocaldum marinum.</title>
        <authorList>
            <person name="Takeuchi M."/>
            <person name="Kamagata Y."/>
            <person name="Hiraoka S."/>
            <person name="Oshima K."/>
            <person name="Hattori M."/>
            <person name="Iwasaki W."/>
        </authorList>
    </citation>
    <scope>NUCLEOTIDE SEQUENCE [LARGE SCALE GENOMIC DNA]</scope>
    <source>
        <strain evidence="3 4">S8</strain>
    </source>
</reference>
<dbReference type="Pfam" id="PF09867">
    <property type="entry name" value="TagF_N"/>
    <property type="match status" value="1"/>
</dbReference>
<dbReference type="KEGG" id="mmai:sS8_1194"/>
<dbReference type="GO" id="GO:0004722">
    <property type="term" value="F:protein serine/threonine phosphatase activity"/>
    <property type="evidence" value="ECO:0007669"/>
    <property type="project" value="InterPro"/>
</dbReference>
<evidence type="ECO:0000313" key="3">
    <source>
        <dbReference type="EMBL" id="BBA33156.1"/>
    </source>
</evidence>
<dbReference type="OrthoDB" id="9801841at2"/>
<name>A0A250KNP2_9GAMM</name>
<proteinExistence type="predicted"/>
<feature type="domain" description="PPM-type phosphatase" evidence="2">
    <location>
        <begin position="279"/>
        <end position="510"/>
    </location>
</feature>
<dbReference type="PANTHER" id="PTHR47992">
    <property type="entry name" value="PROTEIN PHOSPHATASE"/>
    <property type="match status" value="1"/>
</dbReference>
<dbReference type="EMBL" id="AP017928">
    <property type="protein sequence ID" value="BBA33156.1"/>
    <property type="molecule type" value="Genomic_DNA"/>
</dbReference>
<evidence type="ECO:0000259" key="2">
    <source>
        <dbReference type="PROSITE" id="PS51746"/>
    </source>
</evidence>
<dbReference type="InterPro" id="IPR015655">
    <property type="entry name" value="PP2C"/>
</dbReference>
<dbReference type="SUPFAM" id="SSF81606">
    <property type="entry name" value="PP2C-like"/>
    <property type="match status" value="1"/>
</dbReference>
<dbReference type="InterPro" id="IPR036457">
    <property type="entry name" value="PPM-type-like_dom_sf"/>
</dbReference>
<keyword evidence="4" id="KW-1185">Reference proteome</keyword>
<sequence>MNRPAQTGFYGKLPALGDFVSRRLPRHFIDNWDQWLQSAMAASREQLGIAWLDVYLTSPIWRFGLGAGVCGPSAWAGVLMPSVDKVGRYYPLTLAAPVSEPQCLPFLFHPGCNWFDTLETLALSGLENDFDLAEFDRELENRFLPDFVEEGYDISASARSSGSGKFALHFEMENLRQSSDAFMGLSGCLLDRFLPAYSLWSTSGSEHIETSFLVCEGLPPIDAFVALMTGSWEQRGWVISTRRLPGLSLRNSGDPAKSSEMGRSPMPQNPSAAPQRLVSHGISVVGKRRKLNEDAFIERADIGLWAVADGMGGHQAGEVASRAIVDALAAQPAASDLEEFAKSVASTLQRVNSELWELGRQSASGQIIGSTVVVLLAVGHRCACLWAGDSRLYRHRAGRTEQLTHDHSPIGELSGFEILADEKRTEREHCNIITRAVGADSELELDMIKFDISEGDTFLLCSDGLDKEAGRIEIEEILQTGDSRERAESLIALAMDRGARDNVTVIVVQAP</sequence>
<dbReference type="CDD" id="cd00143">
    <property type="entry name" value="PP2Cc"/>
    <property type="match status" value="1"/>
</dbReference>
<dbReference type="PROSITE" id="PS51746">
    <property type="entry name" value="PPM_2"/>
    <property type="match status" value="1"/>
</dbReference>
<dbReference type="Pfam" id="PF13672">
    <property type="entry name" value="PP2C_2"/>
    <property type="match status" value="1"/>
</dbReference>
<accession>A0A250KNP2</accession>
<feature type="region of interest" description="Disordered" evidence="1">
    <location>
        <begin position="248"/>
        <end position="275"/>
    </location>
</feature>
<dbReference type="InterPro" id="IPR001932">
    <property type="entry name" value="PPM-type_phosphatase-like_dom"/>
</dbReference>
<dbReference type="InterPro" id="IPR038225">
    <property type="entry name" value="TagF_sf"/>
</dbReference>
<dbReference type="Proteomes" id="UP000266313">
    <property type="component" value="Chromosome"/>
</dbReference>
<evidence type="ECO:0000313" key="4">
    <source>
        <dbReference type="Proteomes" id="UP000266313"/>
    </source>
</evidence>
<dbReference type="InterPro" id="IPR017748">
    <property type="entry name" value="TagF"/>
</dbReference>
<protein>
    <submittedName>
        <fullName evidence="3">Protein serine/threonine phosphatase</fullName>
    </submittedName>
</protein>
<organism evidence="3 4">
    <name type="scientific">Methylocaldum marinum</name>
    <dbReference type="NCBI Taxonomy" id="1432792"/>
    <lineage>
        <taxon>Bacteria</taxon>
        <taxon>Pseudomonadati</taxon>
        <taxon>Pseudomonadota</taxon>
        <taxon>Gammaproteobacteria</taxon>
        <taxon>Methylococcales</taxon>
        <taxon>Methylococcaceae</taxon>
        <taxon>Methylocaldum</taxon>
    </lineage>
</organism>
<dbReference type="AlphaFoldDB" id="A0A250KNP2"/>
<dbReference type="SMART" id="SM00331">
    <property type="entry name" value="PP2C_SIG"/>
    <property type="match status" value="1"/>
</dbReference>
<gene>
    <name evidence="3" type="ORF">sS8_1194</name>
</gene>
<dbReference type="Gene3D" id="3.40.1730.10">
    <property type="entry name" value="pa0076 domain"/>
    <property type="match status" value="1"/>
</dbReference>
<dbReference type="Gene3D" id="3.60.40.10">
    <property type="entry name" value="PPM-type phosphatase domain"/>
    <property type="match status" value="1"/>
</dbReference>
<dbReference type="SMART" id="SM00332">
    <property type="entry name" value="PP2Cc"/>
    <property type="match status" value="1"/>
</dbReference>
<dbReference type="NCBIfam" id="TIGR03373">
    <property type="entry name" value="VI_minor_4"/>
    <property type="match status" value="1"/>
</dbReference>
<evidence type="ECO:0000256" key="1">
    <source>
        <dbReference type="SAM" id="MobiDB-lite"/>
    </source>
</evidence>